<dbReference type="Pfam" id="PF02005">
    <property type="entry name" value="TRM"/>
    <property type="match status" value="2"/>
</dbReference>
<dbReference type="GO" id="GO:0000049">
    <property type="term" value="F:tRNA binding"/>
    <property type="evidence" value="ECO:0007669"/>
    <property type="project" value="UniProtKB-UniRule"/>
</dbReference>
<dbReference type="NCBIfam" id="TIGR00308">
    <property type="entry name" value="TRM1"/>
    <property type="match status" value="1"/>
</dbReference>
<keyword evidence="3 9" id="KW-0808">Transferase</keyword>
<dbReference type="GO" id="GO:0160104">
    <property type="term" value="F:tRNA (guanine(26)-N2)-dimethyltransferase activity"/>
    <property type="evidence" value="ECO:0007669"/>
    <property type="project" value="UniProtKB-UniRule"/>
</dbReference>
<dbReference type="InterPro" id="IPR042296">
    <property type="entry name" value="tRNA_met_Trm1_C"/>
</dbReference>
<keyword evidence="5 9" id="KW-0819">tRNA processing</keyword>
<keyword evidence="4 9" id="KW-0949">S-adenosyl-L-methionine</keyword>
<dbReference type="Gene3D" id="3.40.50.150">
    <property type="entry name" value="Vaccinia Virus protein VP39"/>
    <property type="match status" value="1"/>
</dbReference>
<dbReference type="PANTHER" id="PTHR10631:SF3">
    <property type="entry name" value="TRNA (GUANINE(26)-N(2))-DIMETHYLTRANSFERASE"/>
    <property type="match status" value="1"/>
</dbReference>
<name>A0A2C5YE72_9HYPO</name>
<dbReference type="EMBL" id="NJET01000013">
    <property type="protein sequence ID" value="PHH65903.1"/>
    <property type="molecule type" value="Genomic_DNA"/>
</dbReference>
<dbReference type="AlphaFoldDB" id="A0A2C5YE72"/>
<gene>
    <name evidence="11" type="ORF">CDD81_1272</name>
</gene>
<evidence type="ECO:0000256" key="1">
    <source>
        <dbReference type="ARBA" id="ARBA00022555"/>
    </source>
</evidence>
<feature type="region of interest" description="Disordered" evidence="10">
    <location>
        <begin position="576"/>
        <end position="608"/>
    </location>
</feature>
<proteinExistence type="inferred from homology"/>
<evidence type="ECO:0000256" key="2">
    <source>
        <dbReference type="ARBA" id="ARBA00022603"/>
    </source>
</evidence>
<dbReference type="EC" id="2.1.1.216" evidence="7 9"/>
<accession>A0A2C5YE72</accession>
<feature type="region of interest" description="Disordered" evidence="10">
    <location>
        <begin position="79"/>
        <end position="108"/>
    </location>
</feature>
<evidence type="ECO:0000313" key="12">
    <source>
        <dbReference type="Proteomes" id="UP000226192"/>
    </source>
</evidence>
<comment type="catalytic activity">
    <reaction evidence="8 9">
        <text>guanosine(26) in tRNA + 2 S-adenosyl-L-methionine = N(2)-dimethylguanosine(26) in tRNA + 2 S-adenosyl-L-homocysteine + 2 H(+)</text>
        <dbReference type="Rhea" id="RHEA:43140"/>
        <dbReference type="Rhea" id="RHEA-COMP:10359"/>
        <dbReference type="Rhea" id="RHEA-COMP:10360"/>
        <dbReference type="ChEBI" id="CHEBI:15378"/>
        <dbReference type="ChEBI" id="CHEBI:57856"/>
        <dbReference type="ChEBI" id="CHEBI:59789"/>
        <dbReference type="ChEBI" id="CHEBI:74269"/>
        <dbReference type="ChEBI" id="CHEBI:74513"/>
        <dbReference type="EC" id="2.1.1.216"/>
    </reaction>
</comment>
<dbReference type="STRING" id="1399860.A0A2C5YE72"/>
<evidence type="ECO:0000256" key="6">
    <source>
        <dbReference type="ARBA" id="ARBA00022884"/>
    </source>
</evidence>
<keyword evidence="6 9" id="KW-0694">RNA-binding</keyword>
<dbReference type="Proteomes" id="UP000226192">
    <property type="component" value="Unassembled WGS sequence"/>
</dbReference>
<evidence type="ECO:0000256" key="3">
    <source>
        <dbReference type="ARBA" id="ARBA00022679"/>
    </source>
</evidence>
<evidence type="ECO:0000313" key="11">
    <source>
        <dbReference type="EMBL" id="PHH65903.1"/>
    </source>
</evidence>
<dbReference type="SUPFAM" id="SSF53335">
    <property type="entry name" value="S-adenosyl-L-methionine-dependent methyltransferases"/>
    <property type="match status" value="1"/>
</dbReference>
<feature type="compositionally biased region" description="Basic and acidic residues" evidence="10">
    <location>
        <begin position="95"/>
        <end position="108"/>
    </location>
</feature>
<dbReference type="PROSITE" id="PS51626">
    <property type="entry name" value="SAM_MT_TRM1"/>
    <property type="match status" value="1"/>
</dbReference>
<dbReference type="FunFam" id="3.30.56.70:FF:000001">
    <property type="entry name" value="tRNA (guanine(26)-N(2))-dimethyltransferase"/>
    <property type="match status" value="1"/>
</dbReference>
<dbReference type="GO" id="GO:0002940">
    <property type="term" value="P:tRNA N2-guanine methylation"/>
    <property type="evidence" value="ECO:0007669"/>
    <property type="project" value="TreeGrafter"/>
</dbReference>
<dbReference type="PANTHER" id="PTHR10631">
    <property type="entry name" value="N 2 ,N 2 -DIMETHYLGUANOSINE TRNA METHYLTRANSFERASE"/>
    <property type="match status" value="1"/>
</dbReference>
<keyword evidence="12" id="KW-1185">Reference proteome</keyword>
<dbReference type="InterPro" id="IPR002905">
    <property type="entry name" value="Trm1"/>
</dbReference>
<comment type="similarity">
    <text evidence="9">Belongs to the class I-like SAM-binding methyltransferase superfamily. Trm1 family.</text>
</comment>
<comment type="caution">
    <text evidence="11">The sequence shown here is derived from an EMBL/GenBank/DDBJ whole genome shotgun (WGS) entry which is preliminary data.</text>
</comment>
<dbReference type="GO" id="GO:0005634">
    <property type="term" value="C:nucleus"/>
    <property type="evidence" value="ECO:0007669"/>
    <property type="project" value="TreeGrafter"/>
</dbReference>
<evidence type="ECO:0000256" key="10">
    <source>
        <dbReference type="SAM" id="MobiDB-lite"/>
    </source>
</evidence>
<keyword evidence="1 9" id="KW-0820">tRNA-binding</keyword>
<evidence type="ECO:0000256" key="9">
    <source>
        <dbReference type="PROSITE-ProRule" id="PRU00958"/>
    </source>
</evidence>
<dbReference type="InterPro" id="IPR029063">
    <property type="entry name" value="SAM-dependent_MTases_sf"/>
</dbReference>
<organism evidence="11 12">
    <name type="scientific">Ophiocordyceps australis</name>
    <dbReference type="NCBI Taxonomy" id="1399860"/>
    <lineage>
        <taxon>Eukaryota</taxon>
        <taxon>Fungi</taxon>
        <taxon>Dikarya</taxon>
        <taxon>Ascomycota</taxon>
        <taxon>Pezizomycotina</taxon>
        <taxon>Sordariomycetes</taxon>
        <taxon>Hypocreomycetidae</taxon>
        <taxon>Hypocreales</taxon>
        <taxon>Ophiocordycipitaceae</taxon>
        <taxon>Ophiocordyceps</taxon>
    </lineage>
</organism>
<evidence type="ECO:0000256" key="8">
    <source>
        <dbReference type="ARBA" id="ARBA00051897"/>
    </source>
</evidence>
<reference evidence="11 12" key="1">
    <citation type="submission" date="2017-06" db="EMBL/GenBank/DDBJ databases">
        <title>Ant-infecting Ophiocordyceps genomes reveal a high diversity of potential behavioral manipulation genes and a possible major role for enterotoxins.</title>
        <authorList>
            <person name="De Bekker C."/>
            <person name="Evans H.C."/>
            <person name="Brachmann A."/>
            <person name="Hughes D.P."/>
        </authorList>
    </citation>
    <scope>NUCLEOTIDE SEQUENCE [LARGE SCALE GENOMIC DNA]</scope>
    <source>
        <strain evidence="11 12">Map64</strain>
    </source>
</reference>
<keyword evidence="2 9" id="KW-0489">Methyltransferase</keyword>
<evidence type="ECO:0000256" key="5">
    <source>
        <dbReference type="ARBA" id="ARBA00022694"/>
    </source>
</evidence>
<feature type="compositionally biased region" description="Basic and acidic residues" evidence="10">
    <location>
        <begin position="595"/>
        <end position="608"/>
    </location>
</feature>
<evidence type="ECO:0000256" key="4">
    <source>
        <dbReference type="ARBA" id="ARBA00022691"/>
    </source>
</evidence>
<feature type="region of interest" description="Disordered" evidence="10">
    <location>
        <begin position="1"/>
        <end position="25"/>
    </location>
</feature>
<protein>
    <recommendedName>
        <fullName evidence="7 9">tRNA (guanine(26)-N(2))-dimethyltransferase</fullName>
        <ecNumber evidence="7 9">2.1.1.216</ecNumber>
    </recommendedName>
</protein>
<sequence>MTDAGSNSELIERHGKQYRPITEGKATILVPSSATPKGSDEEQQVFYNPVQQYNRDLSCLAIKAYGEWTLQQRQQDLQSKAAAKQAKRGQKRKRQDGDSPLEHESGLKQERNMQEAQLEAADAGAKLSSYSEAHLEPGPQDPTANAESPKPPSFKILDALSASGLRAMRYAHELSFVTSVVANDLSASASESIKLNIEYNGLQDIVSVSNDDALALMYRGIADDLSRRHRRGNPGRSHKFDVIDLDPYGTAAPFFDAAIQSIRDDGGLLCITCTDSAVWAGHSYCEKTYAMYGGIPLKGMHSHEAALRLILGAIASSGAKYGLAIEPLLSLSIDFYTKFFVRVSRSPQAVKFLGAKMMLLYSCDQGCGAWEMQPLLKSKPTPNKKGSGSFYKHGMALSPTCDRFCTHCGFKTHLSGPMYAGYIHSQEFIQRVLDEIPKASPQVYGTLARLEGMLRTTQEEFLREAESPQDVDPREAEMAALDPCAFFVIPGRVASIVSCATPNDDMFRGALRHLGYQVGRSHCRPGSIKTDAPWSTIWWIMTEWIRQKSPVKTSKFKPSMAGWKILRDAGLLEEEEEEGAAKAHVQEPNQAAENGIKDANGKTQPESELRKTLVFNEALASLGRQRATQRYVRYQVNPQRYWGPMTKAKGS</sequence>
<feature type="compositionally biased region" description="Basic residues" evidence="10">
    <location>
        <begin position="85"/>
        <end position="94"/>
    </location>
</feature>
<evidence type="ECO:0000256" key="7">
    <source>
        <dbReference type="ARBA" id="ARBA00039099"/>
    </source>
</evidence>
<dbReference type="Gene3D" id="3.30.56.70">
    <property type="entry name" value="N2,N2-dimethylguanosine tRNA methyltransferase, C-terminal domain"/>
    <property type="match status" value="1"/>
</dbReference>
<feature type="region of interest" description="Disordered" evidence="10">
    <location>
        <begin position="131"/>
        <end position="152"/>
    </location>
</feature>
<dbReference type="OrthoDB" id="6349953at2759"/>